<protein>
    <recommendedName>
        <fullName evidence="2">C-type lectin domain-containing protein</fullName>
    </recommendedName>
</protein>
<evidence type="ECO:0000259" key="2">
    <source>
        <dbReference type="PROSITE" id="PS50041"/>
    </source>
</evidence>
<gene>
    <name evidence="3" type="ORF">LOTGIDRAFT_176062</name>
</gene>
<proteinExistence type="predicted"/>
<evidence type="ECO:0000313" key="3">
    <source>
        <dbReference type="EMBL" id="ESO85724.1"/>
    </source>
</evidence>
<keyword evidence="1" id="KW-0472">Membrane</keyword>
<evidence type="ECO:0000256" key="1">
    <source>
        <dbReference type="SAM" id="Phobius"/>
    </source>
</evidence>
<organism evidence="3 4">
    <name type="scientific">Lottia gigantea</name>
    <name type="common">Giant owl limpet</name>
    <dbReference type="NCBI Taxonomy" id="225164"/>
    <lineage>
        <taxon>Eukaryota</taxon>
        <taxon>Metazoa</taxon>
        <taxon>Spiralia</taxon>
        <taxon>Lophotrochozoa</taxon>
        <taxon>Mollusca</taxon>
        <taxon>Gastropoda</taxon>
        <taxon>Patellogastropoda</taxon>
        <taxon>Lottioidea</taxon>
        <taxon>Lottiidae</taxon>
        <taxon>Lottia</taxon>
    </lineage>
</organism>
<dbReference type="SUPFAM" id="SSF56436">
    <property type="entry name" value="C-type lectin-like"/>
    <property type="match status" value="1"/>
</dbReference>
<feature type="transmembrane region" description="Helical" evidence="1">
    <location>
        <begin position="12"/>
        <end position="35"/>
    </location>
</feature>
<reference evidence="3 4" key="1">
    <citation type="journal article" date="2013" name="Nature">
        <title>Insights into bilaterian evolution from three spiralian genomes.</title>
        <authorList>
            <person name="Simakov O."/>
            <person name="Marletaz F."/>
            <person name="Cho S.J."/>
            <person name="Edsinger-Gonzales E."/>
            <person name="Havlak P."/>
            <person name="Hellsten U."/>
            <person name="Kuo D.H."/>
            <person name="Larsson T."/>
            <person name="Lv J."/>
            <person name="Arendt D."/>
            <person name="Savage R."/>
            <person name="Osoegawa K."/>
            <person name="de Jong P."/>
            <person name="Grimwood J."/>
            <person name="Chapman J.A."/>
            <person name="Shapiro H."/>
            <person name="Aerts A."/>
            <person name="Otillar R.P."/>
            <person name="Terry A.Y."/>
            <person name="Boore J.L."/>
            <person name="Grigoriev I.V."/>
            <person name="Lindberg D.R."/>
            <person name="Seaver E.C."/>
            <person name="Weisblat D.A."/>
            <person name="Putnam N.H."/>
            <person name="Rokhsar D.S."/>
        </authorList>
    </citation>
    <scope>NUCLEOTIDE SEQUENCE [LARGE SCALE GENOMIC DNA]</scope>
</reference>
<keyword evidence="1" id="KW-0812">Transmembrane</keyword>
<evidence type="ECO:0000313" key="4">
    <source>
        <dbReference type="Proteomes" id="UP000030746"/>
    </source>
</evidence>
<accession>V4B9R7</accession>
<keyword evidence="4" id="KW-1185">Reference proteome</keyword>
<dbReference type="InterPro" id="IPR016187">
    <property type="entry name" value="CTDL_fold"/>
</dbReference>
<dbReference type="InterPro" id="IPR016186">
    <property type="entry name" value="C-type_lectin-like/link_sf"/>
</dbReference>
<dbReference type="AlphaFoldDB" id="V4B9R7"/>
<dbReference type="KEGG" id="lgi:LOTGIDRAFT_176062"/>
<dbReference type="CTD" id="20243570"/>
<dbReference type="InterPro" id="IPR001304">
    <property type="entry name" value="C-type_lectin-like"/>
</dbReference>
<dbReference type="Gene3D" id="3.10.100.10">
    <property type="entry name" value="Mannose-Binding Protein A, subunit A"/>
    <property type="match status" value="1"/>
</dbReference>
<keyword evidence="1" id="KW-1133">Transmembrane helix</keyword>
<dbReference type="GeneID" id="20243570"/>
<dbReference type="InterPro" id="IPR003609">
    <property type="entry name" value="Pan_app"/>
</dbReference>
<dbReference type="RefSeq" id="XP_009063588.1">
    <property type="nucleotide sequence ID" value="XM_009065340.1"/>
</dbReference>
<dbReference type="Proteomes" id="UP000030746">
    <property type="component" value="Unassembled WGS sequence"/>
</dbReference>
<dbReference type="PROSITE" id="PS50041">
    <property type="entry name" value="C_TYPE_LECTIN_2"/>
    <property type="match status" value="1"/>
</dbReference>
<name>V4B9R7_LOTGI</name>
<dbReference type="Pfam" id="PF00024">
    <property type="entry name" value="PAN_1"/>
    <property type="match status" value="1"/>
</dbReference>
<dbReference type="HOGENOM" id="CLU_1241354_0_0_1"/>
<feature type="domain" description="C-type lectin" evidence="2">
    <location>
        <begin position="32"/>
        <end position="150"/>
    </location>
</feature>
<dbReference type="OrthoDB" id="6110379at2759"/>
<dbReference type="EMBL" id="KB203265">
    <property type="protein sequence ID" value="ESO85724.1"/>
    <property type="molecule type" value="Genomic_DNA"/>
</dbReference>
<dbReference type="SUPFAM" id="SSF57414">
    <property type="entry name" value="Hairpin loop containing domain-like"/>
    <property type="match status" value="1"/>
</dbReference>
<sequence length="235" mass="27029">MLKGNLIRGEFLMFISLLYYVNGGFVCPSVVYGSWCYWTTTKELYNNIDSKCAINGGEFTYFPDIYTIENLEVLVDNNVFLQNTNMIYVNVTNKSPGVWVLKDGTEVPLNFWAAGEPPTDDTRCPFMSYMHSQYKIRLNHCAQTLRGVCGRQLNVSNERFAVKSGRLLNNTGQTMQSPTIAHCSLVCFQTSWCRSCNYQIAEHQCELNLKTKEEEYLSYFVNSVDWKYISNSVDY</sequence>